<accession>A0A485NTD8</accession>
<keyword evidence="2" id="KW-1185">Reference proteome</keyword>
<dbReference type="GO" id="GO:0006629">
    <property type="term" value="P:lipid metabolic process"/>
    <property type="evidence" value="ECO:0007669"/>
    <property type="project" value="InterPro"/>
</dbReference>
<dbReference type="Proteomes" id="UP000386466">
    <property type="component" value="Unassembled WGS sequence"/>
</dbReference>
<protein>
    <submittedName>
        <fullName evidence="1">Pi-plc x domain-containing protein</fullName>
    </submittedName>
</protein>
<reference evidence="1 2" key="1">
    <citation type="submission" date="2019-01" db="EMBL/GenBank/DDBJ databases">
        <authorList>
            <person name="Alioto T."/>
            <person name="Alioto T."/>
        </authorList>
    </citation>
    <scope>NUCLEOTIDE SEQUENCE [LARGE SCALE GENOMIC DNA]</scope>
</reference>
<dbReference type="AlphaFoldDB" id="A0A485NTD8"/>
<dbReference type="EMBL" id="CAAGRJ010020388">
    <property type="protein sequence ID" value="VFV34936.1"/>
    <property type="molecule type" value="Genomic_DNA"/>
</dbReference>
<evidence type="ECO:0000313" key="2">
    <source>
        <dbReference type="Proteomes" id="UP000386466"/>
    </source>
</evidence>
<gene>
    <name evidence="1" type="ORF">LYPA_23C000030</name>
</gene>
<evidence type="ECO:0000313" key="1">
    <source>
        <dbReference type="EMBL" id="VFV34936.1"/>
    </source>
</evidence>
<organism evidence="1 2">
    <name type="scientific">Lynx pardinus</name>
    <name type="common">Iberian lynx</name>
    <name type="synonym">Felis pardina</name>
    <dbReference type="NCBI Taxonomy" id="191816"/>
    <lineage>
        <taxon>Eukaryota</taxon>
        <taxon>Metazoa</taxon>
        <taxon>Chordata</taxon>
        <taxon>Craniata</taxon>
        <taxon>Vertebrata</taxon>
        <taxon>Euteleostomi</taxon>
        <taxon>Mammalia</taxon>
        <taxon>Eutheria</taxon>
        <taxon>Laurasiatheria</taxon>
        <taxon>Carnivora</taxon>
        <taxon>Feliformia</taxon>
        <taxon>Felidae</taxon>
        <taxon>Felinae</taxon>
        <taxon>Lynx</taxon>
    </lineage>
</organism>
<sequence length="86" mass="9573">MKRCGRPGGLFVAGINLTENLMYILAHPSESLEKMTLPNLPYLRAWVREQCPGPGVQCTNIIAGDFIGADTFVSDVIRLNDKLLRR</sequence>
<dbReference type="GO" id="GO:0008081">
    <property type="term" value="F:phosphoric diester hydrolase activity"/>
    <property type="evidence" value="ECO:0007669"/>
    <property type="project" value="InterPro"/>
</dbReference>
<dbReference type="SUPFAM" id="SSF51695">
    <property type="entry name" value="PLC-like phosphodiesterases"/>
    <property type="match status" value="1"/>
</dbReference>
<dbReference type="InterPro" id="IPR017946">
    <property type="entry name" value="PLC-like_Pdiesterase_TIM-brl"/>
</dbReference>
<proteinExistence type="predicted"/>
<name>A0A485NTD8_LYNPA</name>